<protein>
    <recommendedName>
        <fullName evidence="2">DUF2452 domain-containing protein</fullName>
    </recommendedName>
</protein>
<name>A0A1B6GUK2_9HEMI</name>
<dbReference type="Pfam" id="PF10504">
    <property type="entry name" value="DUF2452"/>
    <property type="match status" value="1"/>
</dbReference>
<evidence type="ECO:0008006" key="2">
    <source>
        <dbReference type="Google" id="ProtNLM"/>
    </source>
</evidence>
<dbReference type="AlphaFoldDB" id="A0A1B6GUK2"/>
<evidence type="ECO:0000313" key="1">
    <source>
        <dbReference type="EMBL" id="JAS66112.1"/>
    </source>
</evidence>
<organism evidence="1">
    <name type="scientific">Cuerna arida</name>
    <dbReference type="NCBI Taxonomy" id="1464854"/>
    <lineage>
        <taxon>Eukaryota</taxon>
        <taxon>Metazoa</taxon>
        <taxon>Ecdysozoa</taxon>
        <taxon>Arthropoda</taxon>
        <taxon>Hexapoda</taxon>
        <taxon>Insecta</taxon>
        <taxon>Pterygota</taxon>
        <taxon>Neoptera</taxon>
        <taxon>Paraneoptera</taxon>
        <taxon>Hemiptera</taxon>
        <taxon>Auchenorrhyncha</taxon>
        <taxon>Membracoidea</taxon>
        <taxon>Cicadellidae</taxon>
        <taxon>Cicadellinae</taxon>
        <taxon>Proconiini</taxon>
        <taxon>Cuerna</taxon>
    </lineage>
</organism>
<reference evidence="1" key="1">
    <citation type="submission" date="2015-11" db="EMBL/GenBank/DDBJ databases">
        <title>De novo transcriptome assembly of four potential Pierce s Disease insect vectors from Arizona vineyards.</title>
        <authorList>
            <person name="Tassone E.E."/>
        </authorList>
    </citation>
    <scope>NUCLEOTIDE SEQUENCE</scope>
</reference>
<dbReference type="PANTHER" id="PTHR14553:SF1">
    <property type="entry name" value="SIMILAR TO CHROMOSOME 1 OPEN READING FRAME 50"/>
    <property type="match status" value="1"/>
</dbReference>
<proteinExistence type="predicted"/>
<dbReference type="EMBL" id="GECZ01003657">
    <property type="protein sequence ID" value="JAS66112.1"/>
    <property type="molecule type" value="Transcribed_RNA"/>
</dbReference>
<accession>A0A1B6GUK2</accession>
<sequence>MKRRVVSTGCEINQNSSTSKEVVLVQESLSPLGQTLVNSYAVHKSSTMDLIELAREIQKADTFVQATTCNKIKVIADQMRFLKQQAESILLEAKRDSDLHHVACNFKKIPGNTYHLYKRPCGQRFFSIISPQEWGSSLPSEYIGSYRLEQDMSWTPCDEIKSSEIKTNLILLKKILQLDQVEPSDTNIEHMMIDFQ</sequence>
<dbReference type="PANTHER" id="PTHR14553">
    <property type="entry name" value="UNCHARACTERIZED PROTEIN C1ORF50"/>
    <property type="match status" value="1"/>
</dbReference>
<gene>
    <name evidence="1" type="ORF">g.26178</name>
</gene>
<dbReference type="InterPro" id="IPR019534">
    <property type="entry name" value="DUF2452"/>
</dbReference>